<dbReference type="SUPFAM" id="SSF118116">
    <property type="entry name" value="DNA mismatch repair protein MutL"/>
    <property type="match status" value="2"/>
</dbReference>
<dbReference type="InterPro" id="IPR042120">
    <property type="entry name" value="MutL_C_dimsub"/>
</dbReference>
<keyword evidence="2" id="KW-0227">DNA damage</keyword>
<evidence type="ECO:0000256" key="3">
    <source>
        <dbReference type="SAM" id="MobiDB-lite"/>
    </source>
</evidence>
<dbReference type="FunFam" id="3.30.565.10:FF:000014">
    <property type="entry name" value="Mismatch repair endonuclease pms1, putative"/>
    <property type="match status" value="1"/>
</dbReference>
<dbReference type="InterPro" id="IPR038973">
    <property type="entry name" value="MutL/Mlh/Pms-like"/>
</dbReference>
<evidence type="ECO:0000259" key="5">
    <source>
        <dbReference type="SMART" id="SM01340"/>
    </source>
</evidence>
<dbReference type="Gene3D" id="3.30.1540.20">
    <property type="entry name" value="MutL, C-terminal domain, dimerisation subdomain"/>
    <property type="match status" value="2"/>
</dbReference>
<dbReference type="Gene3D" id="3.30.565.10">
    <property type="entry name" value="Histidine kinase-like ATPase, C-terminal domain"/>
    <property type="match status" value="1"/>
</dbReference>
<evidence type="ECO:0000256" key="2">
    <source>
        <dbReference type="ARBA" id="ARBA00022763"/>
    </source>
</evidence>
<dbReference type="Pfam" id="PF01119">
    <property type="entry name" value="DNA_mis_repair"/>
    <property type="match status" value="1"/>
</dbReference>
<dbReference type="InterPro" id="IPR014762">
    <property type="entry name" value="DNA_mismatch_repair_CS"/>
</dbReference>
<dbReference type="InterPro" id="IPR036890">
    <property type="entry name" value="HATPase_C_sf"/>
</dbReference>
<feature type="region of interest" description="Disordered" evidence="3">
    <location>
        <begin position="728"/>
        <end position="748"/>
    </location>
</feature>
<evidence type="ECO:0000313" key="6">
    <source>
        <dbReference type="EMBL" id="GIM04584.1"/>
    </source>
</evidence>
<accession>A0A8J4GCV0</accession>
<dbReference type="PANTHER" id="PTHR10073:SF52">
    <property type="entry name" value="MISMATCH REPAIR ENDONUCLEASE PMS2"/>
    <property type="match status" value="1"/>
</dbReference>
<dbReference type="InterPro" id="IPR002099">
    <property type="entry name" value="MutL/Mlh/PMS"/>
</dbReference>
<evidence type="ECO:0000313" key="7">
    <source>
        <dbReference type="Proteomes" id="UP000722791"/>
    </source>
</evidence>
<feature type="region of interest" description="Disordered" evidence="3">
    <location>
        <begin position="499"/>
        <end position="523"/>
    </location>
</feature>
<dbReference type="InterPro" id="IPR014721">
    <property type="entry name" value="Ribsml_uS5_D2-typ_fold_subgr"/>
</dbReference>
<dbReference type="InterPro" id="IPR037198">
    <property type="entry name" value="MutL_C_sf"/>
</dbReference>
<dbReference type="PANTHER" id="PTHR10073">
    <property type="entry name" value="DNA MISMATCH REPAIR PROTEIN MLH, PMS, MUTL"/>
    <property type="match status" value="1"/>
</dbReference>
<dbReference type="AlphaFoldDB" id="A0A8J4GCV0"/>
<dbReference type="Pfam" id="PF13589">
    <property type="entry name" value="HATPase_c_3"/>
    <property type="match status" value="1"/>
</dbReference>
<dbReference type="GO" id="GO:0032389">
    <property type="term" value="C:MutLalpha complex"/>
    <property type="evidence" value="ECO:0007669"/>
    <property type="project" value="TreeGrafter"/>
</dbReference>
<name>A0A8J4GCV0_9CHLO</name>
<comment type="caution">
    <text evidence="6">The sequence shown here is derived from an EMBL/GenBank/DDBJ whole genome shotgun (WGS) entry which is preliminary data.</text>
</comment>
<dbReference type="GO" id="GO:0030983">
    <property type="term" value="F:mismatched DNA binding"/>
    <property type="evidence" value="ECO:0007669"/>
    <property type="project" value="InterPro"/>
</dbReference>
<sequence length="1264" mass="133341">MEHPAPQISAGGSIKPINRQSIHRICSGQVILDLATAIKELIENALDASATNIEVRLREYGSALVEVADNGRGVPPADYQALTLKYHTSKITSFDDLTSVSTYGFRGEALSSLCAVSELSVVTRTAEQVAGVRLEYDHEGLLTSQSPAPRAVGTTVAVKNLFATMPVRHKEFLRNLKREFARAISVLQAYALIATHARLIVTNQTGKSGARTTVFTTAAPASTYETYAATVASAKGSVAAGASAAGGTLPGCLGVLLSSAAAAAADPRVCGELAALRDNVVAVFGGRVAESLEPLILPEDPETGVRVVGWVSRAGCGLRGDASRQFFFLNGRPVDLHKASRILNETFKSLSSPAHAAACRPMAVLAVKLAAEDVDVNVTPDKRRVFMAAEDRLGALLQQALLALWEPSRCTFAVNRPLSRGYAVATGGSGCSALVAAAAGPEVGSQQGAVWQHSQQRQLQFNLRRESEAAAPGRTSSCSGELLQQSDGIDAAMNDIAASDGKAEAVEEDVSEPRRGRASKRARLTLSEDACGAAAAGQSSSPRAALNVYQPDDAVEPSPGPGAAVATQRQQRSPDGRIRGSTAAPPSFRHPFLSMFSGSAAIASKSRGPEAGVQQAEEGNVVQVSKEVDVVTSLREIAAAAPQLMDQMDTDLASADGREGKAEDAVTLEAQEEEFADQGRRPSQRNDPCTGAAITQAAASRGGDELRLDGIIADRAGPDMVGMDVEVGTSGRGGMAPTPTPTGPDEEELRGQLCSWKGKGTTAAGVAQQNQQPPAAVAVMTTAPAAVLRLEPGQLVEMTAARVRHLQTQKQRGRRRQQEATADGGCHGTTDASTDEVSVSANAGIATTSTVAAGRRFTSASLQEDATVGSGIVGEEGNGSGGGSGTRAEREAAAERELERVFRKSQFREMQVLGQFNLGFVLARHGSDVFIIDQHAAAEKTTFERLQRTVVLTKQPLLVPMALPTGLLLPVDQLLIRDHIDVFRRNGFDFMERRPDGVLVPLNGSGAAVRGPGTMRSWQQQQQQQRTTLAQTQLQTSVQQQAEEQHALIQSPQAPQQQQVRVEVKYEQAEAPGGVGPMDMDILKISRGAREGEGEAWADADPGNNWHGTSGGDVGHDGESPPAQQEQESYDDTGGGELVLSSVPVSRVTGQLGMEDVVELVGLLRAGEGPVVAPTTTTGGGGDVVVAARQRAWEEELRPSRVRAMLASRACRSSIMVGKPLSRAEMRRLLDGLADLRQPWNCPHGRPTMRHVCVLPDQPGLPPA</sequence>
<feature type="region of interest" description="Disordered" evidence="3">
    <location>
        <begin position="1045"/>
        <end position="1065"/>
    </location>
</feature>
<feature type="compositionally biased region" description="Basic and acidic residues" evidence="3">
    <location>
        <begin position="501"/>
        <end position="515"/>
    </location>
</feature>
<dbReference type="CDD" id="cd16926">
    <property type="entry name" value="HATPase_MutL-MLH-PMS-like"/>
    <property type="match status" value="1"/>
</dbReference>
<dbReference type="InterPro" id="IPR020568">
    <property type="entry name" value="Ribosomal_Su5_D2-typ_SF"/>
</dbReference>
<feature type="region of interest" description="Disordered" evidence="3">
    <location>
        <begin position="551"/>
        <end position="589"/>
    </location>
</feature>
<feature type="compositionally biased region" description="Gly residues" evidence="3">
    <location>
        <begin position="871"/>
        <end position="885"/>
    </location>
</feature>
<dbReference type="InterPro" id="IPR014790">
    <property type="entry name" value="MutL_C"/>
</dbReference>
<dbReference type="GO" id="GO:0006298">
    <property type="term" value="P:mismatch repair"/>
    <property type="evidence" value="ECO:0007669"/>
    <property type="project" value="InterPro"/>
</dbReference>
<feature type="domain" description="DNA mismatch repair protein S5" evidence="5">
    <location>
        <begin position="280"/>
        <end position="406"/>
    </location>
</feature>
<dbReference type="InterPro" id="IPR013507">
    <property type="entry name" value="DNA_mismatch_S5_2-like"/>
</dbReference>
<dbReference type="SUPFAM" id="SSF54211">
    <property type="entry name" value="Ribosomal protein S5 domain 2-like"/>
    <property type="match status" value="1"/>
</dbReference>
<feature type="compositionally biased region" description="Low complexity" evidence="3">
    <location>
        <begin position="1050"/>
        <end position="1059"/>
    </location>
</feature>
<proteinExistence type="inferred from homology"/>
<evidence type="ECO:0000259" key="4">
    <source>
        <dbReference type="SMART" id="SM00853"/>
    </source>
</evidence>
<feature type="region of interest" description="Disordered" evidence="3">
    <location>
        <begin position="1090"/>
        <end position="1138"/>
    </location>
</feature>
<protein>
    <submittedName>
        <fullName evidence="6">Uncharacterized protein</fullName>
    </submittedName>
</protein>
<feature type="compositionally biased region" description="Basic residues" evidence="3">
    <location>
        <begin position="806"/>
        <end position="815"/>
    </location>
</feature>
<feature type="region of interest" description="Disordered" evidence="3">
    <location>
        <begin position="870"/>
        <end position="890"/>
    </location>
</feature>
<dbReference type="Pfam" id="PF08676">
    <property type="entry name" value="MutL_C"/>
    <property type="match status" value="1"/>
</dbReference>
<dbReference type="Gene3D" id="3.30.230.10">
    <property type="match status" value="1"/>
</dbReference>
<dbReference type="SMART" id="SM00853">
    <property type="entry name" value="MutL_C"/>
    <property type="match status" value="1"/>
</dbReference>
<evidence type="ECO:0000256" key="1">
    <source>
        <dbReference type="ARBA" id="ARBA00006082"/>
    </source>
</evidence>
<reference evidence="6" key="1">
    <citation type="journal article" date="2021" name="Proc. Natl. Acad. Sci. U.S.A.">
        <title>Three genomes in the algal genus Volvox reveal the fate of a haploid sex-determining region after a transition to homothallism.</title>
        <authorList>
            <person name="Yamamoto K."/>
            <person name="Hamaji T."/>
            <person name="Kawai-Toyooka H."/>
            <person name="Matsuzaki R."/>
            <person name="Takahashi F."/>
            <person name="Nishimura Y."/>
            <person name="Kawachi M."/>
            <person name="Noguchi H."/>
            <person name="Minakuchi Y."/>
            <person name="Umen J.G."/>
            <person name="Toyoda A."/>
            <person name="Nozaki H."/>
        </authorList>
    </citation>
    <scope>NUCLEOTIDE SEQUENCE</scope>
    <source>
        <strain evidence="6">NIES-3785</strain>
    </source>
</reference>
<dbReference type="Proteomes" id="UP000722791">
    <property type="component" value="Unassembled WGS sequence"/>
</dbReference>
<dbReference type="SUPFAM" id="SSF55874">
    <property type="entry name" value="ATPase domain of HSP90 chaperone/DNA topoisomerase II/histidine kinase"/>
    <property type="match status" value="1"/>
</dbReference>
<dbReference type="SMART" id="SM01340">
    <property type="entry name" value="DNA_mis_repair"/>
    <property type="match status" value="1"/>
</dbReference>
<comment type="similarity">
    <text evidence="1">Belongs to the DNA mismatch repair MutL/HexB family.</text>
</comment>
<dbReference type="GO" id="GO:0005524">
    <property type="term" value="F:ATP binding"/>
    <property type="evidence" value="ECO:0007669"/>
    <property type="project" value="InterPro"/>
</dbReference>
<dbReference type="GO" id="GO:0016887">
    <property type="term" value="F:ATP hydrolysis activity"/>
    <property type="evidence" value="ECO:0007669"/>
    <property type="project" value="InterPro"/>
</dbReference>
<dbReference type="PROSITE" id="PS00058">
    <property type="entry name" value="DNA_MISMATCH_REPAIR_1"/>
    <property type="match status" value="1"/>
</dbReference>
<gene>
    <name evidence="6" type="ORF">Vretimale_9132</name>
</gene>
<dbReference type="NCBIfam" id="TIGR00585">
    <property type="entry name" value="mutl"/>
    <property type="match status" value="1"/>
</dbReference>
<feature type="region of interest" description="Disordered" evidence="3">
    <location>
        <begin position="806"/>
        <end position="835"/>
    </location>
</feature>
<organism evidence="6 7">
    <name type="scientific">Volvox reticuliferus</name>
    <dbReference type="NCBI Taxonomy" id="1737510"/>
    <lineage>
        <taxon>Eukaryota</taxon>
        <taxon>Viridiplantae</taxon>
        <taxon>Chlorophyta</taxon>
        <taxon>core chlorophytes</taxon>
        <taxon>Chlorophyceae</taxon>
        <taxon>CS clade</taxon>
        <taxon>Chlamydomonadales</taxon>
        <taxon>Volvocaceae</taxon>
        <taxon>Volvox</taxon>
    </lineage>
</organism>
<feature type="domain" description="MutL C-terminal dimerisation" evidence="4">
    <location>
        <begin position="912"/>
        <end position="1221"/>
    </location>
</feature>
<dbReference type="GO" id="GO:0140664">
    <property type="term" value="F:ATP-dependent DNA damage sensor activity"/>
    <property type="evidence" value="ECO:0007669"/>
    <property type="project" value="InterPro"/>
</dbReference>
<dbReference type="EMBL" id="BNCQ01000016">
    <property type="protein sequence ID" value="GIM04584.1"/>
    <property type="molecule type" value="Genomic_DNA"/>
</dbReference>